<sequence length="207" mass="22353">MYFSKIAISLGLLVTATSAAPSSFPQRSTVVAREIIDYGVSPLSAADIEKREIIDLGVSNAGPDDLEKRDKSNYISSCGKNWMPIADDKSKSHSGYQSAVEQYCYHVTHSQDGLSTVIGAGQKHAAIVKSGYYLKGDIPAAVDFEIHNKMKDGDHVPNQTDCETYLMKMADSSSSCYGSNNKDTKGGTWQIGSDDVSYHALPKSNAT</sequence>
<feature type="chain" id="PRO_5012370439" description="Ecp2 effector protein domain-containing protein" evidence="1">
    <location>
        <begin position="20"/>
        <end position="207"/>
    </location>
</feature>
<evidence type="ECO:0000313" key="2">
    <source>
        <dbReference type="EMBL" id="OQD76282.1"/>
    </source>
</evidence>
<protein>
    <recommendedName>
        <fullName evidence="4">Ecp2 effector protein domain-containing protein</fullName>
    </recommendedName>
</protein>
<name>A0A1V6PI17_9EURO</name>
<dbReference type="EMBL" id="MDYN01000128">
    <property type="protein sequence ID" value="OQD76282.1"/>
    <property type="molecule type" value="Genomic_DNA"/>
</dbReference>
<dbReference type="Proteomes" id="UP000191672">
    <property type="component" value="Unassembled WGS sequence"/>
</dbReference>
<dbReference type="AlphaFoldDB" id="A0A1V6PI17"/>
<keyword evidence="1" id="KW-0732">Signal</keyword>
<comment type="caution">
    <text evidence="2">The sequence shown here is derived from an EMBL/GenBank/DDBJ whole genome shotgun (WGS) entry which is preliminary data.</text>
</comment>
<evidence type="ECO:0008006" key="4">
    <source>
        <dbReference type="Google" id="ProtNLM"/>
    </source>
</evidence>
<gene>
    <name evidence="2" type="ORF">PENANT_c128G07067</name>
</gene>
<reference evidence="3" key="1">
    <citation type="journal article" date="2017" name="Nat. Microbiol.">
        <title>Global analysis of biosynthetic gene clusters reveals vast potential of secondary metabolite production in Penicillium species.</title>
        <authorList>
            <person name="Nielsen J.C."/>
            <person name="Grijseels S."/>
            <person name="Prigent S."/>
            <person name="Ji B."/>
            <person name="Dainat J."/>
            <person name="Nielsen K.F."/>
            <person name="Frisvad J.C."/>
            <person name="Workman M."/>
            <person name="Nielsen J."/>
        </authorList>
    </citation>
    <scope>NUCLEOTIDE SEQUENCE [LARGE SCALE GENOMIC DNA]</scope>
    <source>
        <strain evidence="3">IBT 31811</strain>
    </source>
</reference>
<evidence type="ECO:0000256" key="1">
    <source>
        <dbReference type="SAM" id="SignalP"/>
    </source>
</evidence>
<keyword evidence="3" id="KW-1185">Reference proteome</keyword>
<organism evidence="2 3">
    <name type="scientific">Penicillium antarcticum</name>
    <dbReference type="NCBI Taxonomy" id="416450"/>
    <lineage>
        <taxon>Eukaryota</taxon>
        <taxon>Fungi</taxon>
        <taxon>Dikarya</taxon>
        <taxon>Ascomycota</taxon>
        <taxon>Pezizomycotina</taxon>
        <taxon>Eurotiomycetes</taxon>
        <taxon>Eurotiomycetidae</taxon>
        <taxon>Eurotiales</taxon>
        <taxon>Aspergillaceae</taxon>
        <taxon>Penicillium</taxon>
    </lineage>
</organism>
<evidence type="ECO:0000313" key="3">
    <source>
        <dbReference type="Proteomes" id="UP000191672"/>
    </source>
</evidence>
<proteinExistence type="predicted"/>
<dbReference type="STRING" id="416450.A0A1V6PI17"/>
<accession>A0A1V6PI17</accession>
<feature type="signal peptide" evidence="1">
    <location>
        <begin position="1"/>
        <end position="19"/>
    </location>
</feature>